<protein>
    <submittedName>
        <fullName evidence="2">DUF2306 domain-containing protein</fullName>
    </submittedName>
</protein>
<feature type="transmembrane region" description="Helical" evidence="1">
    <location>
        <begin position="165"/>
        <end position="188"/>
    </location>
</feature>
<reference evidence="2 3" key="1">
    <citation type="submission" date="2018-08" db="EMBL/GenBank/DDBJ databases">
        <title>Bacillus jemisoniae sp. nov., Bacillus chryseoplanitiae sp. nov., Bacillus resnikiae sp. nov., and Bacillus frankliniae sp. nov., isolated from Viking spacecraft and associated surfaces.</title>
        <authorList>
            <person name="Seuylemezian A."/>
            <person name="Vaishampayan P."/>
        </authorList>
    </citation>
    <scope>NUCLEOTIDE SEQUENCE [LARGE SCALE GENOMIC DNA]</scope>
    <source>
        <strain evidence="2 3">MA001</strain>
    </source>
</reference>
<evidence type="ECO:0000313" key="2">
    <source>
        <dbReference type="EMBL" id="RID88528.1"/>
    </source>
</evidence>
<evidence type="ECO:0000256" key="1">
    <source>
        <dbReference type="SAM" id="Phobius"/>
    </source>
</evidence>
<feature type="transmembrane region" description="Helical" evidence="1">
    <location>
        <begin position="75"/>
        <end position="97"/>
    </location>
</feature>
<keyword evidence="1" id="KW-0812">Transmembrane</keyword>
<accession>A0A398BIY1</accession>
<sequence length="236" mass="26833">MVEVFSLFRIVHIVAGFVALILFWIPMVTKKGGKVHNTIGWIYVYAMSAVAISAFYMGVYRVFFDNQADADRISFSWFLIFISILSGASAWYGIRVLRFEKRKDTHRKVIDLLVSLLLLSSGIGVGIYGLIIESALITYFPLLGLLLGGIQLNYWLRKPVKKMHWLFEHFGGMIACSISTVTAFTVFGAPRLLNIQSSNLFLWLLPTFILVPVLVGFTVYYERKFNNRKKDASINI</sequence>
<feature type="transmembrane region" description="Helical" evidence="1">
    <location>
        <begin position="6"/>
        <end position="28"/>
    </location>
</feature>
<keyword evidence="1" id="KW-1133">Transmembrane helix</keyword>
<feature type="transmembrane region" description="Helical" evidence="1">
    <location>
        <begin position="109"/>
        <end position="131"/>
    </location>
</feature>
<comment type="caution">
    <text evidence="2">The sequence shown here is derived from an EMBL/GenBank/DDBJ whole genome shotgun (WGS) entry which is preliminary data.</text>
</comment>
<organism evidence="2 3">
    <name type="scientific">Peribacillus asahii</name>
    <dbReference type="NCBI Taxonomy" id="228899"/>
    <lineage>
        <taxon>Bacteria</taxon>
        <taxon>Bacillati</taxon>
        <taxon>Bacillota</taxon>
        <taxon>Bacilli</taxon>
        <taxon>Bacillales</taxon>
        <taxon>Bacillaceae</taxon>
        <taxon>Peribacillus</taxon>
    </lineage>
</organism>
<evidence type="ECO:0000313" key="3">
    <source>
        <dbReference type="Proteomes" id="UP000266016"/>
    </source>
</evidence>
<proteinExistence type="predicted"/>
<keyword evidence="1" id="KW-0472">Membrane</keyword>
<dbReference type="AlphaFoldDB" id="A0A398BIY1"/>
<feature type="transmembrane region" description="Helical" evidence="1">
    <location>
        <begin position="40"/>
        <end position="63"/>
    </location>
</feature>
<feature type="transmembrane region" description="Helical" evidence="1">
    <location>
        <begin position="137"/>
        <end position="156"/>
    </location>
</feature>
<keyword evidence="3" id="KW-1185">Reference proteome</keyword>
<feature type="transmembrane region" description="Helical" evidence="1">
    <location>
        <begin position="200"/>
        <end position="221"/>
    </location>
</feature>
<dbReference type="Proteomes" id="UP000266016">
    <property type="component" value="Unassembled WGS sequence"/>
</dbReference>
<dbReference type="EMBL" id="QWVS01000005">
    <property type="protein sequence ID" value="RID88528.1"/>
    <property type="molecule type" value="Genomic_DNA"/>
</dbReference>
<gene>
    <name evidence="2" type="ORF">D1953_03955</name>
</gene>
<name>A0A398BIY1_9BACI</name>